<evidence type="ECO:0000256" key="1">
    <source>
        <dbReference type="SAM" id="MobiDB-lite"/>
    </source>
</evidence>
<feature type="domain" description="Amine oxidase" evidence="2">
    <location>
        <begin position="209"/>
        <end position="445"/>
    </location>
</feature>
<dbReference type="InterPro" id="IPR050281">
    <property type="entry name" value="Flavin_monoamine_oxidase"/>
</dbReference>
<dbReference type="Pfam" id="PF01593">
    <property type="entry name" value="Amino_oxidase"/>
    <property type="match status" value="2"/>
</dbReference>
<dbReference type="PRINTS" id="PR00420">
    <property type="entry name" value="RNGMNOXGNASE"/>
</dbReference>
<feature type="region of interest" description="Disordered" evidence="1">
    <location>
        <begin position="462"/>
        <end position="530"/>
    </location>
</feature>
<name>A0A3P3Y9W3_PLABS</name>
<evidence type="ECO:0000313" key="4">
    <source>
        <dbReference type="Proteomes" id="UP000290189"/>
    </source>
</evidence>
<keyword evidence="3" id="KW-0496">Mitochondrion</keyword>
<proteinExistence type="predicted"/>
<evidence type="ECO:0000313" key="3">
    <source>
        <dbReference type="EMBL" id="SPQ96957.1"/>
    </source>
</evidence>
<dbReference type="PANTHER" id="PTHR10742">
    <property type="entry name" value="FLAVIN MONOAMINE OXIDASE"/>
    <property type="match status" value="1"/>
</dbReference>
<feature type="domain" description="Amine oxidase" evidence="2">
    <location>
        <begin position="139"/>
        <end position="171"/>
    </location>
</feature>
<feature type="compositionally biased region" description="Basic and acidic residues" evidence="1">
    <location>
        <begin position="517"/>
        <end position="530"/>
    </location>
</feature>
<dbReference type="InterPro" id="IPR036188">
    <property type="entry name" value="FAD/NAD-bd_sf"/>
</dbReference>
<dbReference type="PANTHER" id="PTHR10742:SF410">
    <property type="entry name" value="LYSINE-SPECIFIC HISTONE DEMETHYLASE 2"/>
    <property type="match status" value="1"/>
</dbReference>
<dbReference type="SUPFAM" id="SSF54373">
    <property type="entry name" value="FAD-linked reductases, C-terminal domain"/>
    <property type="match status" value="1"/>
</dbReference>
<feature type="compositionally biased region" description="Basic and acidic residues" evidence="1">
    <location>
        <begin position="468"/>
        <end position="504"/>
    </location>
</feature>
<reference evidence="3 4" key="1">
    <citation type="submission" date="2018-03" db="EMBL/GenBank/DDBJ databases">
        <authorList>
            <person name="Fogelqvist J."/>
        </authorList>
    </citation>
    <scope>NUCLEOTIDE SEQUENCE [LARGE SCALE GENOMIC DNA]</scope>
</reference>
<dbReference type="AlphaFoldDB" id="A0A3P3Y9W3"/>
<dbReference type="GO" id="GO:0016491">
    <property type="term" value="F:oxidoreductase activity"/>
    <property type="evidence" value="ECO:0007669"/>
    <property type="project" value="InterPro"/>
</dbReference>
<sequence length="619" mass="67000">MDDLPPSIVAALAHQTRVSFVSDGELDAAVALYGRGRLRRGVVGDDECRLIAGRQRRGPAATAYLRIRDMLVYEWAMGAKSAPLPLGKASRRIPPDLRDYVPPVYDYLALHAFINPIGAPTATPSPKNPYSVVVIGAGIAGLVCARRLLSLGHRVQVVEARDRVGGRLCASDWGVDLSSNLVSAGSDLCTLLDQYGLGDRCVPVQGTAQRWLRGGHAPLIERLREGVRIHLGKDVARVVAVSDADKVDVVSRTGDKWTADYVICTAPVGVLQERAIQFDPDLPVGLWEYTDACSIDCRNVLVMVFTANVWTSDVDVLPVPPASRSLYSQMLNVARVAGVPAIVALTDDERAEQVAVEELLKIAMASLSSMFPSVKIPDPVEVFRSAWRGDRFCRGAIPMAPATDLPVVRRAGRVLFAGDAFTDAPDLLGTTSGAIHSALAAVADLHAVPEVHFSEKALDAVQSPRPVLSDRRPVVDKADDGSARDDMFRVKTDRGEAPAHDGEGRGSPVIAGYTSSRSERDDEQGQRPSVKKEIAEVVRAILGDLNPALDRKRRKSILKRATKKVIEQWKLKGRPADFLNDYRRGKVRSLVEKYVAQWMMTASKTGGVFAASDSEDGGA</sequence>
<geneLocation type="mitochondrion" evidence="3"/>
<accession>A0A3P3Y9W3</accession>
<dbReference type="InterPro" id="IPR002937">
    <property type="entry name" value="Amino_oxidase"/>
</dbReference>
<protein>
    <recommendedName>
        <fullName evidence="2">Amine oxidase domain-containing protein</fullName>
    </recommendedName>
</protein>
<evidence type="ECO:0000259" key="2">
    <source>
        <dbReference type="Pfam" id="PF01593"/>
    </source>
</evidence>
<dbReference type="Gene3D" id="3.50.50.60">
    <property type="entry name" value="FAD/NAD(P)-binding domain"/>
    <property type="match status" value="2"/>
</dbReference>
<dbReference type="SUPFAM" id="SSF51905">
    <property type="entry name" value="FAD/NAD(P)-binding domain"/>
    <property type="match status" value="1"/>
</dbReference>
<dbReference type="EMBL" id="OVEO01000006">
    <property type="protein sequence ID" value="SPQ96957.1"/>
    <property type="molecule type" value="Genomic_DNA"/>
</dbReference>
<dbReference type="Proteomes" id="UP000290189">
    <property type="component" value="Unassembled WGS sequence"/>
</dbReference>
<gene>
    <name evidence="3" type="ORF">PLBR_LOCUS4172</name>
</gene>
<organism evidence="3 4">
    <name type="scientific">Plasmodiophora brassicae</name>
    <name type="common">Clubroot disease agent</name>
    <dbReference type="NCBI Taxonomy" id="37360"/>
    <lineage>
        <taxon>Eukaryota</taxon>
        <taxon>Sar</taxon>
        <taxon>Rhizaria</taxon>
        <taxon>Endomyxa</taxon>
        <taxon>Phytomyxea</taxon>
        <taxon>Plasmodiophorida</taxon>
        <taxon>Plasmodiophoridae</taxon>
        <taxon>Plasmodiophora</taxon>
    </lineage>
</organism>